<comment type="subcellular location">
    <subcellularLocation>
        <location evidence="1 17">Mitochondrion</location>
    </subcellularLocation>
</comment>
<dbReference type="PIRSF" id="PIRSF000119">
    <property type="entry name" value="Ilv5_fungal"/>
    <property type="match status" value="1"/>
</dbReference>
<dbReference type="Gene3D" id="3.40.50.720">
    <property type="entry name" value="NAD(P)-binding Rossmann-like Domain"/>
    <property type="match status" value="1"/>
</dbReference>
<dbReference type="EC" id="1.1.1.86" evidence="5 17"/>
<evidence type="ECO:0000256" key="4">
    <source>
        <dbReference type="ARBA" id="ARBA00010318"/>
    </source>
</evidence>
<reference evidence="21" key="1">
    <citation type="journal article" date="2023" name="Mol. Phylogenet. Evol.">
        <title>Genome-scale phylogeny and comparative genomics of the fungal order Sordariales.</title>
        <authorList>
            <person name="Hensen N."/>
            <person name="Bonometti L."/>
            <person name="Westerberg I."/>
            <person name="Brannstrom I.O."/>
            <person name="Guillou S."/>
            <person name="Cros-Aarteil S."/>
            <person name="Calhoun S."/>
            <person name="Haridas S."/>
            <person name="Kuo A."/>
            <person name="Mondo S."/>
            <person name="Pangilinan J."/>
            <person name="Riley R."/>
            <person name="LaButti K."/>
            <person name="Andreopoulos B."/>
            <person name="Lipzen A."/>
            <person name="Chen C."/>
            <person name="Yan M."/>
            <person name="Daum C."/>
            <person name="Ng V."/>
            <person name="Clum A."/>
            <person name="Steindorff A."/>
            <person name="Ohm R.A."/>
            <person name="Martin F."/>
            <person name="Silar P."/>
            <person name="Natvig D.O."/>
            <person name="Lalanne C."/>
            <person name="Gautier V."/>
            <person name="Ament-Velasquez S.L."/>
            <person name="Kruys A."/>
            <person name="Hutchinson M.I."/>
            <person name="Powell A.J."/>
            <person name="Barry K."/>
            <person name="Miller A.N."/>
            <person name="Grigoriev I.V."/>
            <person name="Debuchy R."/>
            <person name="Gladieux P."/>
            <person name="Hiltunen Thoren M."/>
            <person name="Johannesson H."/>
        </authorList>
    </citation>
    <scope>NUCLEOTIDE SEQUENCE</scope>
    <source>
        <strain evidence="21">CBS 560.94</strain>
    </source>
</reference>
<protein>
    <recommendedName>
        <fullName evidence="16 17">Ketol-acid reductoisomerase, mitochondrial</fullName>
        <ecNumber evidence="5 17">1.1.1.86</ecNumber>
    </recommendedName>
    <alternativeName>
        <fullName evidence="15 17">Acetohydroxy-acid reductoisomerase</fullName>
    </alternativeName>
    <alternativeName>
        <fullName evidence="14 17">Alpha-keto-beta-hydroxylacyl reductoisomerase</fullName>
    </alternativeName>
</protein>
<evidence type="ECO:0000256" key="16">
    <source>
        <dbReference type="ARBA" id="ARBA00072637"/>
    </source>
</evidence>
<evidence type="ECO:0000256" key="10">
    <source>
        <dbReference type="ARBA" id="ARBA00022946"/>
    </source>
</evidence>
<reference evidence="21" key="2">
    <citation type="submission" date="2023-06" db="EMBL/GenBank/DDBJ databases">
        <authorList>
            <consortium name="Lawrence Berkeley National Laboratory"/>
            <person name="Haridas S."/>
            <person name="Hensen N."/>
            <person name="Bonometti L."/>
            <person name="Westerberg I."/>
            <person name="Brannstrom I.O."/>
            <person name="Guillou S."/>
            <person name="Cros-Aarteil S."/>
            <person name="Calhoun S."/>
            <person name="Kuo A."/>
            <person name="Mondo S."/>
            <person name="Pangilinan J."/>
            <person name="Riley R."/>
            <person name="Labutti K."/>
            <person name="Andreopoulos B."/>
            <person name="Lipzen A."/>
            <person name="Chen C."/>
            <person name="Yanf M."/>
            <person name="Daum C."/>
            <person name="Ng V."/>
            <person name="Clum A."/>
            <person name="Steindorff A."/>
            <person name="Ohm R."/>
            <person name="Martin F."/>
            <person name="Silar P."/>
            <person name="Natvig D."/>
            <person name="Lalanne C."/>
            <person name="Gautier V."/>
            <person name="Ament-Velasquez S.L."/>
            <person name="Kruys A."/>
            <person name="Hutchinson M.I."/>
            <person name="Powell A.J."/>
            <person name="Barry K."/>
            <person name="Miller A.N."/>
            <person name="Grigoriev I.V."/>
            <person name="Debuchy R."/>
            <person name="Gladieux P."/>
            <person name="Thoren M.H."/>
            <person name="Johannesson H."/>
        </authorList>
    </citation>
    <scope>NUCLEOTIDE SEQUENCE</scope>
    <source>
        <strain evidence="21">CBS 560.94</strain>
    </source>
</reference>
<feature type="binding site" evidence="18">
    <location>
        <position position="344"/>
    </location>
    <ligand>
        <name>substrate</name>
    </ligand>
</feature>
<evidence type="ECO:0000256" key="2">
    <source>
        <dbReference type="ARBA" id="ARBA00004864"/>
    </source>
</evidence>
<dbReference type="GO" id="GO:0004455">
    <property type="term" value="F:ketol-acid reductoisomerase activity"/>
    <property type="evidence" value="ECO:0007669"/>
    <property type="project" value="UniProtKB-UniRule"/>
</dbReference>
<dbReference type="RefSeq" id="XP_062684093.1">
    <property type="nucleotide sequence ID" value="XM_062830944.1"/>
</dbReference>
<dbReference type="InterPro" id="IPR008927">
    <property type="entry name" value="6-PGluconate_DH-like_C_sf"/>
</dbReference>
<dbReference type="NCBIfam" id="TIGR00465">
    <property type="entry name" value="ilvC"/>
    <property type="match status" value="1"/>
</dbReference>
<gene>
    <name evidence="21" type="ORF">B0H65DRAFT_586158</name>
</gene>
<proteinExistence type="inferred from homology"/>
<comment type="cofactor">
    <cofactor evidence="17">
        <name>Mg(2+)</name>
        <dbReference type="ChEBI" id="CHEBI:18420"/>
    </cofactor>
    <text evidence="17">Binds 2 magnesium ions per subunit.</text>
</comment>
<feature type="domain" description="KARI C-terminal knotted" evidence="20">
    <location>
        <begin position="274"/>
        <end position="421"/>
    </location>
</feature>
<evidence type="ECO:0000256" key="9">
    <source>
        <dbReference type="ARBA" id="ARBA00022857"/>
    </source>
</evidence>
<feature type="binding site" evidence="18">
    <location>
        <position position="282"/>
    </location>
    <ligand>
        <name>Mg(2+)</name>
        <dbReference type="ChEBI" id="CHEBI:18420"/>
        <label>2</label>
    </ligand>
</feature>
<evidence type="ECO:0000256" key="8">
    <source>
        <dbReference type="ARBA" id="ARBA00022842"/>
    </source>
</evidence>
<dbReference type="PANTHER" id="PTHR21371">
    <property type="entry name" value="KETOL-ACID REDUCTOISOMERASE, MITOCHONDRIAL"/>
    <property type="match status" value="1"/>
</dbReference>
<feature type="binding site" evidence="18">
    <location>
        <position position="282"/>
    </location>
    <ligand>
        <name>Mg(2+)</name>
        <dbReference type="ChEBI" id="CHEBI:18420"/>
        <label>1</label>
    </ligand>
</feature>
<dbReference type="PANTHER" id="PTHR21371:SF1">
    <property type="entry name" value="KETOL-ACID REDUCTOISOMERASE, MITOCHONDRIAL"/>
    <property type="match status" value="1"/>
</dbReference>
<evidence type="ECO:0000256" key="1">
    <source>
        <dbReference type="ARBA" id="ARBA00004173"/>
    </source>
</evidence>
<evidence type="ECO:0000256" key="3">
    <source>
        <dbReference type="ARBA" id="ARBA00004885"/>
    </source>
</evidence>
<dbReference type="GeneID" id="87868098"/>
<evidence type="ECO:0000256" key="15">
    <source>
        <dbReference type="ARBA" id="ARBA00030593"/>
    </source>
</evidence>
<dbReference type="InterPro" id="IPR013023">
    <property type="entry name" value="KARI"/>
</dbReference>
<evidence type="ECO:0000313" key="21">
    <source>
        <dbReference type="EMBL" id="KAK3350798.1"/>
    </source>
</evidence>
<keyword evidence="11 17" id="KW-0560">Oxidoreductase</keyword>
<dbReference type="SUPFAM" id="SSF51735">
    <property type="entry name" value="NAD(P)-binding Rossmann-fold domains"/>
    <property type="match status" value="1"/>
</dbReference>
<comment type="pathway">
    <text evidence="2">Amino-acid biosynthesis; L-valine biosynthesis; L-valine from pyruvate: step 2/4.</text>
</comment>
<evidence type="ECO:0000256" key="7">
    <source>
        <dbReference type="ARBA" id="ARBA00022723"/>
    </source>
</evidence>
<dbReference type="GO" id="GO:0005759">
    <property type="term" value="C:mitochondrial matrix"/>
    <property type="evidence" value="ECO:0007669"/>
    <property type="project" value="UniProtKB-ARBA"/>
</dbReference>
<dbReference type="FunFam" id="3.40.50.720:FF:000167">
    <property type="entry name" value="Ketol-acid reductoisomerase, mitochondrial"/>
    <property type="match status" value="1"/>
</dbReference>
<evidence type="ECO:0000256" key="12">
    <source>
        <dbReference type="ARBA" id="ARBA00023128"/>
    </source>
</evidence>
<dbReference type="InterPro" id="IPR013328">
    <property type="entry name" value="6PGD_dom2"/>
</dbReference>
<evidence type="ECO:0000259" key="20">
    <source>
        <dbReference type="PROSITE" id="PS51851"/>
    </source>
</evidence>
<dbReference type="InterPro" id="IPR036291">
    <property type="entry name" value="NAD(P)-bd_dom_sf"/>
</dbReference>
<evidence type="ECO:0000313" key="22">
    <source>
        <dbReference type="Proteomes" id="UP001278500"/>
    </source>
</evidence>
<name>A0AAE0MTR1_9PEZI</name>
<keyword evidence="10" id="KW-0809">Transit peptide</keyword>
<dbReference type="EMBL" id="JAUEPP010000002">
    <property type="protein sequence ID" value="KAK3350798.1"/>
    <property type="molecule type" value="Genomic_DNA"/>
</dbReference>
<dbReference type="GO" id="GO:0009099">
    <property type="term" value="P:L-valine biosynthetic process"/>
    <property type="evidence" value="ECO:0007669"/>
    <property type="project" value="UniProtKB-UniRule"/>
</dbReference>
<dbReference type="GO" id="GO:0009097">
    <property type="term" value="P:isoleucine biosynthetic process"/>
    <property type="evidence" value="ECO:0007669"/>
    <property type="project" value="UniProtKB-UniRule"/>
</dbReference>
<comment type="catalytic activity">
    <reaction evidence="17">
        <text>(2R)-2,3-dihydroxy-3-methylbutanoate + NADP(+) = (2S)-2-acetolactate + NADPH + H(+)</text>
        <dbReference type="Rhea" id="RHEA:22068"/>
        <dbReference type="ChEBI" id="CHEBI:15378"/>
        <dbReference type="ChEBI" id="CHEBI:49072"/>
        <dbReference type="ChEBI" id="CHEBI:57783"/>
        <dbReference type="ChEBI" id="CHEBI:58349"/>
        <dbReference type="ChEBI" id="CHEBI:58476"/>
        <dbReference type="EC" id="1.1.1.86"/>
    </reaction>
</comment>
<keyword evidence="12 17" id="KW-0496">Mitochondrion</keyword>
<dbReference type="Pfam" id="PF01450">
    <property type="entry name" value="KARI_C"/>
    <property type="match status" value="1"/>
</dbReference>
<dbReference type="Proteomes" id="UP001278500">
    <property type="component" value="Unassembled WGS sequence"/>
</dbReference>
<evidence type="ECO:0000256" key="11">
    <source>
        <dbReference type="ARBA" id="ARBA00023002"/>
    </source>
</evidence>
<dbReference type="PROSITE" id="PS51851">
    <property type="entry name" value="KARI_C"/>
    <property type="match status" value="1"/>
</dbReference>
<comment type="caution">
    <text evidence="21">The sequence shown here is derived from an EMBL/GenBank/DDBJ whole genome shotgun (WGS) entry which is preliminary data.</text>
</comment>
<evidence type="ECO:0000256" key="6">
    <source>
        <dbReference type="ARBA" id="ARBA00022605"/>
    </source>
</evidence>
<comment type="pathway">
    <text evidence="3">Amino-acid biosynthesis; L-isoleucine biosynthesis; L-isoleucine from 2-oxobutanoate: step 2/4.</text>
</comment>
<feature type="binding site" evidence="18">
    <location>
        <position position="322"/>
    </location>
    <ligand>
        <name>Mg(2+)</name>
        <dbReference type="ChEBI" id="CHEBI:18420"/>
        <label>2</label>
    </ligand>
</feature>
<dbReference type="Gene3D" id="1.10.1040.10">
    <property type="entry name" value="N-(1-d-carboxylethyl)-l-norvaline Dehydrogenase, domain 2"/>
    <property type="match status" value="3"/>
</dbReference>
<accession>A0AAE0MTR1</accession>
<feature type="binding site" evidence="18">
    <location>
        <position position="286"/>
    </location>
    <ligand>
        <name>Mg(2+)</name>
        <dbReference type="ChEBI" id="CHEBI:18420"/>
        <label>1</label>
    </ligand>
</feature>
<keyword evidence="8 17" id="KW-0460">Magnesium</keyword>
<comment type="catalytic activity">
    <reaction evidence="17">
        <text>(2R,3R)-2,3-dihydroxy-3-methylpentanoate + NADP(+) = (S)-2-ethyl-2-hydroxy-3-oxobutanoate + NADPH + H(+)</text>
        <dbReference type="Rhea" id="RHEA:13493"/>
        <dbReference type="ChEBI" id="CHEBI:15378"/>
        <dbReference type="ChEBI" id="CHEBI:49256"/>
        <dbReference type="ChEBI" id="CHEBI:49258"/>
        <dbReference type="ChEBI" id="CHEBI:57783"/>
        <dbReference type="ChEBI" id="CHEBI:58349"/>
        <dbReference type="EC" id="1.1.1.86"/>
    </reaction>
</comment>
<evidence type="ECO:0000256" key="5">
    <source>
        <dbReference type="ARBA" id="ARBA00013102"/>
    </source>
</evidence>
<keyword evidence="9 17" id="KW-0521">NADP</keyword>
<evidence type="ECO:0000256" key="14">
    <source>
        <dbReference type="ARBA" id="ARBA00030209"/>
    </source>
</evidence>
<dbReference type="FunFam" id="1.10.1040.10:FF:000005">
    <property type="entry name" value="Ketol-acid reductoisomerase, mitochondrial"/>
    <property type="match status" value="1"/>
</dbReference>
<keyword evidence="13 17" id="KW-0100">Branched-chain amino acid biosynthesis</keyword>
<evidence type="ECO:0000256" key="18">
    <source>
        <dbReference type="PROSITE-ProRule" id="PRU01198"/>
    </source>
</evidence>
<feature type="domain" description="KARI N-terminal Rossmann" evidence="19">
    <location>
        <begin position="81"/>
        <end position="273"/>
    </location>
</feature>
<evidence type="ECO:0000256" key="17">
    <source>
        <dbReference type="PIRNR" id="PIRNR000119"/>
    </source>
</evidence>
<keyword evidence="7 17" id="KW-0479">Metal-binding</keyword>
<dbReference type="PROSITE" id="PS51850">
    <property type="entry name" value="KARI_N"/>
    <property type="match status" value="1"/>
</dbReference>
<keyword evidence="22" id="KW-1185">Reference proteome</keyword>
<dbReference type="FunFam" id="1.10.1040.10:FF:000013">
    <property type="entry name" value="Ketol-acid reductoisomerase, mitochondrial"/>
    <property type="match status" value="1"/>
</dbReference>
<comment type="similarity">
    <text evidence="4 17 18">Belongs to the ketol-acid reductoisomerase family.</text>
</comment>
<evidence type="ECO:0000259" key="19">
    <source>
        <dbReference type="PROSITE" id="PS51850"/>
    </source>
</evidence>
<dbReference type="Pfam" id="PF07991">
    <property type="entry name" value="KARI_N"/>
    <property type="match status" value="1"/>
</dbReference>
<dbReference type="InterPro" id="IPR000506">
    <property type="entry name" value="KARI_C"/>
</dbReference>
<dbReference type="FunFam" id="1.10.1040.10:FF:000003">
    <property type="entry name" value="Ketol-acid reductoisomerase, mitochondrial"/>
    <property type="match status" value="1"/>
</dbReference>
<feature type="binding site" evidence="18">
    <location>
        <position position="318"/>
    </location>
    <ligand>
        <name>Mg(2+)</name>
        <dbReference type="ChEBI" id="CHEBI:18420"/>
        <label>2</label>
    </ligand>
</feature>
<organism evidence="21 22">
    <name type="scientific">Neurospora tetraspora</name>
    <dbReference type="NCBI Taxonomy" id="94610"/>
    <lineage>
        <taxon>Eukaryota</taxon>
        <taxon>Fungi</taxon>
        <taxon>Dikarya</taxon>
        <taxon>Ascomycota</taxon>
        <taxon>Pezizomycotina</taxon>
        <taxon>Sordariomycetes</taxon>
        <taxon>Sordariomycetidae</taxon>
        <taxon>Sordariales</taxon>
        <taxon>Sordariaceae</taxon>
        <taxon>Neurospora</taxon>
    </lineage>
</organism>
<dbReference type="SUPFAM" id="SSF48179">
    <property type="entry name" value="6-phosphogluconate dehydrogenase C-terminal domain-like"/>
    <property type="match status" value="1"/>
</dbReference>
<dbReference type="GO" id="GO:0046872">
    <property type="term" value="F:metal ion binding"/>
    <property type="evidence" value="ECO:0007669"/>
    <property type="project" value="UniProtKB-UniRule"/>
</dbReference>
<sequence>MAARNCTKALRPLARQLATPAVQRRTFVAAANAVRASVAVKAVAAPARQQVRGVKTMDFAGHKEEVHERGDWPAEKLLLSYELSPTMDHPKVWAGHGGGDYFKNDTLALIGYGSQGHGQGLNLRDNGLNVIVGVRKNGKSWEDAIQDGWVPGKNLFDVDEAISRGTIVMNLLSDAAQSETWPHIKPQITKGKTLYFSHGFSPVFKDLTKVEVPTDVDVILVAPKGSGRTVRSLFREGRGINSSFAVYQDVTGKAKEKAVALGVAVGSGYLYETTFEKEVYSDLYGERGCLMGGIHGMFLAQYEVLRERGHSPSEAFNETVEEATQSLYPLIGAHGMDWMFDACSTTARRGAIDWTPKFKDALKPVFNNLYDSVKNGDETKRSLEYNSQPDYRERYEAELDEIRNLEIWRAGKAVRSLRPENQK</sequence>
<dbReference type="InterPro" id="IPR016207">
    <property type="entry name" value="KetolA_reductoisomerase_fun"/>
</dbReference>
<dbReference type="InterPro" id="IPR013116">
    <property type="entry name" value="KARI_N"/>
</dbReference>
<evidence type="ECO:0000256" key="13">
    <source>
        <dbReference type="ARBA" id="ARBA00023304"/>
    </source>
</evidence>
<keyword evidence="6 17" id="KW-0028">Amino-acid biosynthesis</keyword>
<dbReference type="AlphaFoldDB" id="A0AAE0MTR1"/>